<sequence length="748" mass="84503">MKISFIDIQNFRKLQSCRINLSDKETLLVGANNSGKTSATDVLITFLDQKVKRPFSVTDFTLSNWKPLNEYAMSWTKDIDSIQGTSIEEWQKLCPSIDIWLDASINEVEKVAHLIPTLKWSGEPLGVRLVLQPKNLDELKAHFVSEYTAANNIKSISPKGTLSLWPRDIKDYLSKGKLNTQFEVKAYILDPEKSNSPQKLRKEQSSMEFYPFDGIFKVDVIEAQRGFSDPNSSEIKQSNGGLSGQLNQYYNRHLNPTDLPDVADLEALETIDNAKELFDIRLNKSFKEALGEIKTLGYPGFNDPDIKLSSRINPIDSLDHDAAIIFDTQKRGFTGLDNFSLPEKYNGLGYKNLIFIVFKLISFRDQWLRKGKAQKRRNADDIAIEPIHLVLIEEPEAHLHAQVQQVFIRKAYDVLRLDVSNKLTTQMIVSSHSSYIAHEAGFEKLRYFKRKPALGLDQVATAEVVDLSTVFKSNSNKTDDVTVTAKFVARYLKTIHCDLFFANGIIMVEGAAERMLIPHFIRTHYNDSLNQNYISILEVGGAHAQRLRPLIDALSLPTLVITDTDATKSKDSNEKIRPEKGKNYGFGSDTLKEWFDLKSKTLDEVVELDEKHKVQGMARAAYQCGIAVNYGEGAKVAEVIPYTFEDALVLSNIELFKSLSNSTGMVKKMHLALGKPTLDECCDQLYTELKGIKAQMALDLLFDVEPKELCIPEYIKEGFEWLEKELKNNALDFIEAKVNTAVEDKAVG</sequence>
<dbReference type="CDD" id="cd01026">
    <property type="entry name" value="TOPRIM_OLD"/>
    <property type="match status" value="1"/>
</dbReference>
<accession>Q481Y5</accession>
<dbReference type="STRING" id="167879.CPS_2417"/>
<reference evidence="3" key="1">
    <citation type="journal article" date="2005" name="Proc. Natl. Acad. Sci. U.S.A.">
        <title>The psychrophilic lifestyle as revealed by the genome sequence of Colwellia psychrerythraea 34H through genomic and proteomic analyses.</title>
        <authorList>
            <person name="Methe B.A."/>
            <person name="Nelson K.E."/>
            <person name="Deming J.W."/>
            <person name="Momen B."/>
            <person name="Melamud E."/>
            <person name="Zhang X."/>
            <person name="Moult J."/>
            <person name="Madupu R."/>
            <person name="Nelson W.C."/>
            <person name="Dodson R.J."/>
            <person name="Brinkac L.M."/>
            <person name="Daugherty S.C."/>
            <person name="Durkin A.S."/>
            <person name="DeBoy R.T."/>
            <person name="Kolonay J.F."/>
            <person name="Sullivan S.A."/>
            <person name="Zhou L."/>
            <person name="Davidsen T.M."/>
            <person name="Wu M."/>
            <person name="Huston A.L."/>
            <person name="Lewis M."/>
            <person name="Weaver B."/>
            <person name="Weidman J.F."/>
            <person name="Khouri H."/>
            <person name="Utterback T.R."/>
            <person name="Feldblyum T.V."/>
            <person name="Fraser C.M."/>
        </authorList>
    </citation>
    <scope>NUCLEOTIDE SEQUENCE [LARGE SCALE GENOMIC DNA]</scope>
    <source>
        <strain evidence="3">34H</strain>
    </source>
</reference>
<dbReference type="EMBL" id="CP000083">
    <property type="protein sequence ID" value="AAZ27669.1"/>
    <property type="molecule type" value="Genomic_DNA"/>
</dbReference>
<dbReference type="Proteomes" id="UP000000547">
    <property type="component" value="Chromosome"/>
</dbReference>
<dbReference type="SUPFAM" id="SSF52540">
    <property type="entry name" value="P-loop containing nucleoside triphosphate hydrolases"/>
    <property type="match status" value="1"/>
</dbReference>
<dbReference type="InterPro" id="IPR051396">
    <property type="entry name" value="Bact_Antivir_Def_Nuclease"/>
</dbReference>
<dbReference type="Gene3D" id="3.40.50.300">
    <property type="entry name" value="P-loop containing nucleotide triphosphate hydrolases"/>
    <property type="match status" value="1"/>
</dbReference>
<gene>
    <name evidence="3" type="ordered locus">CPS_2417</name>
</gene>
<dbReference type="KEGG" id="cps:CPS_2417"/>
<dbReference type="PANTHER" id="PTHR43581">
    <property type="entry name" value="ATP/GTP PHOSPHATASE"/>
    <property type="match status" value="1"/>
</dbReference>
<dbReference type="HOGENOM" id="CLU_023912_1_0_6"/>
<feature type="domain" description="OLD protein-like TOPRIM" evidence="2">
    <location>
        <begin position="500"/>
        <end position="565"/>
    </location>
</feature>
<evidence type="ECO:0000259" key="1">
    <source>
        <dbReference type="Pfam" id="PF13175"/>
    </source>
</evidence>
<evidence type="ECO:0000313" key="4">
    <source>
        <dbReference type="Proteomes" id="UP000000547"/>
    </source>
</evidence>
<evidence type="ECO:0000259" key="2">
    <source>
        <dbReference type="Pfam" id="PF20469"/>
    </source>
</evidence>
<proteinExistence type="predicted"/>
<feature type="domain" description="Endonuclease GajA/Old nuclease/RecF-like AAA" evidence="1">
    <location>
        <begin position="1"/>
        <end position="437"/>
    </location>
</feature>
<dbReference type="InterPro" id="IPR041685">
    <property type="entry name" value="AAA_GajA/Old/RecF-like"/>
</dbReference>
<dbReference type="PANTHER" id="PTHR43581:SF2">
    <property type="entry name" value="EXCINUCLEASE ATPASE SUBUNIT"/>
    <property type="match status" value="1"/>
</dbReference>
<protein>
    <submittedName>
        <fullName evidence="3">Uncharacterized protein</fullName>
    </submittedName>
</protein>
<dbReference type="RefSeq" id="WP_011043227.1">
    <property type="nucleotide sequence ID" value="NC_003910.7"/>
</dbReference>
<dbReference type="InterPro" id="IPR034139">
    <property type="entry name" value="TOPRIM_OLD"/>
</dbReference>
<dbReference type="InterPro" id="IPR027417">
    <property type="entry name" value="P-loop_NTPase"/>
</dbReference>
<dbReference type="Pfam" id="PF13175">
    <property type="entry name" value="AAA_15"/>
    <property type="match status" value="1"/>
</dbReference>
<evidence type="ECO:0000313" key="3">
    <source>
        <dbReference type="EMBL" id="AAZ27669.1"/>
    </source>
</evidence>
<organism evidence="3 4">
    <name type="scientific">Colwellia psychrerythraea (strain 34H / ATCC BAA-681)</name>
    <name type="common">Vibrio psychroerythus</name>
    <dbReference type="NCBI Taxonomy" id="167879"/>
    <lineage>
        <taxon>Bacteria</taxon>
        <taxon>Pseudomonadati</taxon>
        <taxon>Pseudomonadota</taxon>
        <taxon>Gammaproteobacteria</taxon>
        <taxon>Alteromonadales</taxon>
        <taxon>Colwelliaceae</taxon>
        <taxon>Colwellia</taxon>
    </lineage>
</organism>
<name>Q481Y5_COLP3</name>
<dbReference type="Pfam" id="PF20469">
    <property type="entry name" value="OLD-like_TOPRIM"/>
    <property type="match status" value="1"/>
</dbReference>
<dbReference type="AlphaFoldDB" id="Q481Y5"/>